<evidence type="ECO:0000259" key="5">
    <source>
        <dbReference type="Pfam" id="PF13086"/>
    </source>
</evidence>
<name>A0ABQ1BFI7_9EURO</name>
<proteinExistence type="predicted"/>
<evidence type="ECO:0000313" key="7">
    <source>
        <dbReference type="Proteomes" id="UP000465266"/>
    </source>
</evidence>
<dbReference type="InterPro" id="IPR050534">
    <property type="entry name" value="Coronavir_polyprotein_1ab"/>
</dbReference>
<dbReference type="Gene3D" id="3.40.50.300">
    <property type="entry name" value="P-loop containing nucleotide triphosphate hydrolases"/>
    <property type="match status" value="1"/>
</dbReference>
<protein>
    <recommendedName>
        <fullName evidence="5">DNA2/NAM7 helicase helicase domain-containing protein</fullName>
    </recommendedName>
</protein>
<dbReference type="PANTHER" id="PTHR43788">
    <property type="entry name" value="DNA2/NAM7 HELICASE FAMILY MEMBER"/>
    <property type="match status" value="1"/>
</dbReference>
<keyword evidence="3" id="KW-0347">Helicase</keyword>
<dbReference type="InterPro" id="IPR027417">
    <property type="entry name" value="P-loop_NTPase"/>
</dbReference>
<dbReference type="PANTHER" id="PTHR43788:SF16">
    <property type="entry name" value="HELICASE WITH ZINC FINGER 2"/>
    <property type="match status" value="1"/>
</dbReference>
<dbReference type="InterPro" id="IPR041677">
    <property type="entry name" value="DNA2/NAM7_AAA_11"/>
</dbReference>
<organism evidence="6 7">
    <name type="scientific">Aspergillus udagawae</name>
    <dbReference type="NCBI Taxonomy" id="91492"/>
    <lineage>
        <taxon>Eukaryota</taxon>
        <taxon>Fungi</taxon>
        <taxon>Dikarya</taxon>
        <taxon>Ascomycota</taxon>
        <taxon>Pezizomycotina</taxon>
        <taxon>Eurotiomycetes</taxon>
        <taxon>Eurotiomycetidae</taxon>
        <taxon>Eurotiales</taxon>
        <taxon>Aspergillaceae</taxon>
        <taxon>Aspergillus</taxon>
        <taxon>Aspergillus subgen. Fumigati</taxon>
    </lineage>
</organism>
<evidence type="ECO:0000256" key="2">
    <source>
        <dbReference type="ARBA" id="ARBA00022801"/>
    </source>
</evidence>
<comment type="caution">
    <text evidence="6">The sequence shown here is derived from an EMBL/GenBank/DDBJ whole genome shotgun (WGS) entry which is preliminary data.</text>
</comment>
<dbReference type="Pfam" id="PF13086">
    <property type="entry name" value="AAA_11"/>
    <property type="match status" value="1"/>
</dbReference>
<dbReference type="Proteomes" id="UP000465266">
    <property type="component" value="Unassembled WGS sequence"/>
</dbReference>
<dbReference type="EMBL" id="BLKG01000399">
    <property type="protein sequence ID" value="GFG01724.1"/>
    <property type="molecule type" value="Genomic_DNA"/>
</dbReference>
<keyword evidence="4" id="KW-0067">ATP-binding</keyword>
<evidence type="ECO:0000256" key="3">
    <source>
        <dbReference type="ARBA" id="ARBA00022806"/>
    </source>
</evidence>
<evidence type="ECO:0000256" key="1">
    <source>
        <dbReference type="ARBA" id="ARBA00022741"/>
    </source>
</evidence>
<sequence length="244" mass="27364">MLLAPSNDVVNDLAIGIEEARLQFIPDREIIVVCCHVLGTEEDLLLMPAKKQRPRLANARPPIITEDDLTCPDGAAPGCEGLLGEAAPWLTLAEFISFCEHYRLYQAGEEFDNEMWKDFHAQSRELCDAVLAYVDAIICMLYAVGEQAIHDNVQPQAILVNEAACATEPELWPVLAFFNPNAFVLIGDHHQLCPLLHRNGLYAIILMEQHWMHESMAQMVSSVFYNGELRMSCATADQTYELAY</sequence>
<gene>
    <name evidence="6" type="ORF">IFM53868_11031</name>
</gene>
<accession>A0ABQ1BFI7</accession>
<evidence type="ECO:0000313" key="6">
    <source>
        <dbReference type="EMBL" id="GFG01724.1"/>
    </source>
</evidence>
<keyword evidence="7" id="KW-1185">Reference proteome</keyword>
<keyword evidence="2" id="KW-0378">Hydrolase</keyword>
<dbReference type="SUPFAM" id="SSF52540">
    <property type="entry name" value="P-loop containing nucleoside triphosphate hydrolases"/>
    <property type="match status" value="1"/>
</dbReference>
<feature type="domain" description="DNA2/NAM7 helicase helicase" evidence="5">
    <location>
        <begin position="112"/>
        <end position="197"/>
    </location>
</feature>
<keyword evidence="1" id="KW-0547">Nucleotide-binding</keyword>
<reference evidence="6 7" key="1">
    <citation type="submission" date="2020-01" db="EMBL/GenBank/DDBJ databases">
        <title>Draft genome sequence of Aspergillus udagawae IFM 53868.</title>
        <authorList>
            <person name="Takahashi H."/>
            <person name="Yaguchi T."/>
        </authorList>
    </citation>
    <scope>NUCLEOTIDE SEQUENCE [LARGE SCALE GENOMIC DNA]</scope>
    <source>
        <strain evidence="6 7">IFM 53868</strain>
    </source>
</reference>
<evidence type="ECO:0000256" key="4">
    <source>
        <dbReference type="ARBA" id="ARBA00022840"/>
    </source>
</evidence>